<gene>
    <name evidence="3" type="ORF">ROJ8625_02030</name>
</gene>
<dbReference type="Proteomes" id="UP000193570">
    <property type="component" value="Unassembled WGS sequence"/>
</dbReference>
<feature type="transmembrane region" description="Helical" evidence="2">
    <location>
        <begin position="106"/>
        <end position="121"/>
    </location>
</feature>
<name>A0A1X6Z5U9_9RHOB</name>
<evidence type="ECO:0000313" key="3">
    <source>
        <dbReference type="EMBL" id="SLN41944.1"/>
    </source>
</evidence>
<proteinExistence type="predicted"/>
<dbReference type="Pfam" id="PF11351">
    <property type="entry name" value="GTA_holin_3TM"/>
    <property type="match status" value="1"/>
</dbReference>
<keyword evidence="2" id="KW-1133">Transmembrane helix</keyword>
<evidence type="ECO:0008006" key="5">
    <source>
        <dbReference type="Google" id="ProtNLM"/>
    </source>
</evidence>
<dbReference type="InterPro" id="IPR021497">
    <property type="entry name" value="GTA_holin_3TM"/>
</dbReference>
<dbReference type="RefSeq" id="WP_200813303.1">
    <property type="nucleotide sequence ID" value="NZ_FWFK01000003.1"/>
</dbReference>
<dbReference type="AlphaFoldDB" id="A0A1X6Z5U9"/>
<feature type="region of interest" description="Disordered" evidence="1">
    <location>
        <begin position="145"/>
        <end position="201"/>
    </location>
</feature>
<feature type="transmembrane region" description="Helical" evidence="2">
    <location>
        <begin position="74"/>
        <end position="94"/>
    </location>
</feature>
<keyword evidence="4" id="KW-1185">Reference proteome</keyword>
<evidence type="ECO:0000256" key="2">
    <source>
        <dbReference type="SAM" id="Phobius"/>
    </source>
</evidence>
<organism evidence="3 4">
    <name type="scientific">Roseivivax jejudonensis</name>
    <dbReference type="NCBI Taxonomy" id="1529041"/>
    <lineage>
        <taxon>Bacteria</taxon>
        <taxon>Pseudomonadati</taxon>
        <taxon>Pseudomonadota</taxon>
        <taxon>Alphaproteobacteria</taxon>
        <taxon>Rhodobacterales</taxon>
        <taxon>Roseobacteraceae</taxon>
        <taxon>Roseivivax</taxon>
    </lineage>
</organism>
<keyword evidence="2" id="KW-0472">Membrane</keyword>
<dbReference type="EMBL" id="FWFK01000003">
    <property type="protein sequence ID" value="SLN41944.1"/>
    <property type="molecule type" value="Genomic_DNA"/>
</dbReference>
<feature type="compositionally biased region" description="Low complexity" evidence="1">
    <location>
        <begin position="185"/>
        <end position="201"/>
    </location>
</feature>
<reference evidence="3 4" key="1">
    <citation type="submission" date="2017-03" db="EMBL/GenBank/DDBJ databases">
        <authorList>
            <person name="Afonso C.L."/>
            <person name="Miller P.J."/>
            <person name="Scott M.A."/>
            <person name="Spackman E."/>
            <person name="Goraichik I."/>
            <person name="Dimitrov K.M."/>
            <person name="Suarez D.L."/>
            <person name="Swayne D.E."/>
        </authorList>
    </citation>
    <scope>NUCLEOTIDE SEQUENCE [LARGE SCALE GENOMIC DNA]</scope>
    <source>
        <strain evidence="3 4">CECT 8625</strain>
    </source>
</reference>
<sequence length="201" mass="21364">MGLIERVMSAVFGGGRNAIAETAEVFRVNAEADAARDAARQRAALAQFAQEFAQRRRSPFDRLIDGLNRVPRPAMALGTLALFVAAMVDPAWFAGRMAGLALVPDPLWWLLGAIVSFYFGARHQAKGQEFQRDIAARLAAAPHFVGHQPGGGRTAEADRAAVSDAVSLPLPPPSTGAPETGEENAALAAWRRQSAAARHAS</sequence>
<evidence type="ECO:0000256" key="1">
    <source>
        <dbReference type="SAM" id="MobiDB-lite"/>
    </source>
</evidence>
<protein>
    <recommendedName>
        <fullName evidence="5">Holin of 3TMs, for gene-transfer release</fullName>
    </recommendedName>
</protein>
<evidence type="ECO:0000313" key="4">
    <source>
        <dbReference type="Proteomes" id="UP000193570"/>
    </source>
</evidence>
<accession>A0A1X6Z5U9</accession>
<keyword evidence="2" id="KW-0812">Transmembrane</keyword>